<feature type="transmembrane region" description="Helical" evidence="6">
    <location>
        <begin position="240"/>
        <end position="265"/>
    </location>
</feature>
<dbReference type="AlphaFoldDB" id="A0A1H1RTT9"/>
<dbReference type="Proteomes" id="UP000185663">
    <property type="component" value="Chromosome I"/>
</dbReference>
<feature type="transmembrane region" description="Helical" evidence="6">
    <location>
        <begin position="277"/>
        <end position="293"/>
    </location>
</feature>
<keyword evidence="3 6" id="KW-0812">Transmembrane</keyword>
<evidence type="ECO:0000256" key="1">
    <source>
        <dbReference type="ARBA" id="ARBA00004651"/>
    </source>
</evidence>
<dbReference type="Pfam" id="PF03772">
    <property type="entry name" value="Competence"/>
    <property type="match status" value="1"/>
</dbReference>
<evidence type="ECO:0000256" key="2">
    <source>
        <dbReference type="ARBA" id="ARBA00022475"/>
    </source>
</evidence>
<evidence type="ECO:0000259" key="7">
    <source>
        <dbReference type="Pfam" id="PF03772"/>
    </source>
</evidence>
<dbReference type="EMBL" id="LT629776">
    <property type="protein sequence ID" value="SDS38956.1"/>
    <property type="molecule type" value="Genomic_DNA"/>
</dbReference>
<feature type="transmembrane region" description="Helical" evidence="6">
    <location>
        <begin position="33"/>
        <end position="52"/>
    </location>
</feature>
<feature type="transmembrane region" description="Helical" evidence="6">
    <location>
        <begin position="345"/>
        <end position="364"/>
    </location>
</feature>
<sequence>MRPDARLVPVALGAWCAAWWAVGEPTPDPVGRVAWALGGLAIGAVAVTCVFHRTGPPGPVPRRVGRACALLACSCLTAASVLAVAAVDLAARGGCDVRAIAAAGGWVSVDAVVVGDPVPTTGFGATRWRRGLDVVVVEHRSVRCAVRTPLDVVGGLGPEDVVVGDTITTSGVLGEGLRGPELSADGLVVTAPAPALLRVVADVRADLLSATDGLSPQARGLVPGAAIGDTTRVPEEVTDAMLVTSLTHITAVSGGHVAVVVAAVAWCCGGLRLRRRARVLVAGAALTAFVLLVRPDPSVLRAAATGAVGLLALVLRRPAAAVPGLSAAVVVLLVLDPWLARSFGFVLSTVATAGLVTLAGPIARRIPGPRVLAFAVAVPVAAQLVCGPVLILLEPSVSVYAVPANLLACVALAPATILGLAATAVAPWWPAAATLIAWCAGLATGWIALVAQVFAALPGASLTWPEGLLGAAGLAVLTAVGVEGLRRAIPPLDERADP</sequence>
<evidence type="ECO:0000256" key="3">
    <source>
        <dbReference type="ARBA" id="ARBA00022692"/>
    </source>
</evidence>
<evidence type="ECO:0000256" key="5">
    <source>
        <dbReference type="ARBA" id="ARBA00023136"/>
    </source>
</evidence>
<evidence type="ECO:0000256" key="6">
    <source>
        <dbReference type="SAM" id="Phobius"/>
    </source>
</evidence>
<gene>
    <name evidence="8" type="ORF">SAMN04489860_1441</name>
</gene>
<comment type="subcellular location">
    <subcellularLocation>
        <location evidence="1">Cell membrane</location>
        <topology evidence="1">Multi-pass membrane protein</topology>
    </subcellularLocation>
</comment>
<dbReference type="PANTHER" id="PTHR30619:SF1">
    <property type="entry name" value="RECOMBINATION PROTEIN 2"/>
    <property type="match status" value="1"/>
</dbReference>
<dbReference type="OrthoDB" id="7177610at2"/>
<protein>
    <submittedName>
        <fullName evidence="8">ComEC/Rec2-related protein</fullName>
    </submittedName>
</protein>
<dbReference type="InterPro" id="IPR052159">
    <property type="entry name" value="Competence_DNA_uptake"/>
</dbReference>
<dbReference type="RefSeq" id="WP_157270374.1">
    <property type="nucleotide sequence ID" value="NZ_LT629776.1"/>
</dbReference>
<dbReference type="NCBIfam" id="TIGR00360">
    <property type="entry name" value="ComEC_N-term"/>
    <property type="match status" value="1"/>
</dbReference>
<reference evidence="8 9" key="1">
    <citation type="submission" date="2016-10" db="EMBL/GenBank/DDBJ databases">
        <authorList>
            <person name="de Groot N.N."/>
        </authorList>
    </citation>
    <scope>NUCLEOTIDE SEQUENCE [LARGE SCALE GENOMIC DNA]</scope>
    <source>
        <strain evidence="8 9">DSM 22126</strain>
    </source>
</reference>
<dbReference type="PANTHER" id="PTHR30619">
    <property type="entry name" value="DNA INTERNALIZATION/COMPETENCE PROTEIN COMEC/REC2"/>
    <property type="match status" value="1"/>
</dbReference>
<dbReference type="eggNOG" id="COG0658">
    <property type="taxonomic scope" value="Bacteria"/>
</dbReference>
<keyword evidence="9" id="KW-1185">Reference proteome</keyword>
<name>A0A1H1RTT9_9CELL</name>
<keyword evidence="5 6" id="KW-0472">Membrane</keyword>
<feature type="transmembrane region" description="Helical" evidence="6">
    <location>
        <begin position="64"/>
        <end position="87"/>
    </location>
</feature>
<feature type="domain" description="ComEC/Rec2-related protein" evidence="7">
    <location>
        <begin position="227"/>
        <end position="474"/>
    </location>
</feature>
<feature type="transmembrane region" description="Helical" evidence="6">
    <location>
        <begin position="435"/>
        <end position="455"/>
    </location>
</feature>
<feature type="transmembrane region" description="Helical" evidence="6">
    <location>
        <begin position="322"/>
        <end position="339"/>
    </location>
</feature>
<keyword evidence="4 6" id="KW-1133">Transmembrane helix</keyword>
<keyword evidence="2" id="KW-1003">Cell membrane</keyword>
<feature type="transmembrane region" description="Helical" evidence="6">
    <location>
        <begin position="467"/>
        <end position="485"/>
    </location>
</feature>
<proteinExistence type="predicted"/>
<dbReference type="InterPro" id="IPR004477">
    <property type="entry name" value="ComEC_N"/>
</dbReference>
<feature type="transmembrane region" description="Helical" evidence="6">
    <location>
        <begin position="371"/>
        <end position="393"/>
    </location>
</feature>
<evidence type="ECO:0000313" key="8">
    <source>
        <dbReference type="EMBL" id="SDS38956.1"/>
    </source>
</evidence>
<organism evidence="8 9">
    <name type="scientific">Paraoerskovia marina</name>
    <dbReference type="NCBI Taxonomy" id="545619"/>
    <lineage>
        <taxon>Bacteria</taxon>
        <taxon>Bacillati</taxon>
        <taxon>Actinomycetota</taxon>
        <taxon>Actinomycetes</taxon>
        <taxon>Micrococcales</taxon>
        <taxon>Cellulomonadaceae</taxon>
        <taxon>Paraoerskovia</taxon>
    </lineage>
</organism>
<evidence type="ECO:0000256" key="4">
    <source>
        <dbReference type="ARBA" id="ARBA00022989"/>
    </source>
</evidence>
<feature type="transmembrane region" description="Helical" evidence="6">
    <location>
        <begin position="405"/>
        <end position="428"/>
    </location>
</feature>
<dbReference type="STRING" id="545619.SAMN04489860_1441"/>
<evidence type="ECO:0000313" key="9">
    <source>
        <dbReference type="Proteomes" id="UP000185663"/>
    </source>
</evidence>
<accession>A0A1H1RTT9</accession>
<dbReference type="GO" id="GO:0005886">
    <property type="term" value="C:plasma membrane"/>
    <property type="evidence" value="ECO:0007669"/>
    <property type="project" value="UniProtKB-SubCell"/>
</dbReference>